<accession>A0AAE0WAE6</accession>
<feature type="region of interest" description="Disordered" evidence="1">
    <location>
        <begin position="69"/>
        <end position="90"/>
    </location>
</feature>
<feature type="compositionally biased region" description="Basic and acidic residues" evidence="1">
    <location>
        <begin position="288"/>
        <end position="299"/>
    </location>
</feature>
<organism evidence="3 4">
    <name type="scientific">Potamilus streckersoni</name>
    <dbReference type="NCBI Taxonomy" id="2493646"/>
    <lineage>
        <taxon>Eukaryota</taxon>
        <taxon>Metazoa</taxon>
        <taxon>Spiralia</taxon>
        <taxon>Lophotrochozoa</taxon>
        <taxon>Mollusca</taxon>
        <taxon>Bivalvia</taxon>
        <taxon>Autobranchia</taxon>
        <taxon>Heteroconchia</taxon>
        <taxon>Palaeoheterodonta</taxon>
        <taxon>Unionida</taxon>
        <taxon>Unionoidea</taxon>
        <taxon>Unionidae</taxon>
        <taxon>Ambleminae</taxon>
        <taxon>Lampsilini</taxon>
        <taxon>Potamilus</taxon>
    </lineage>
</organism>
<name>A0AAE0WAE6_9BIVA</name>
<proteinExistence type="predicted"/>
<dbReference type="Pfam" id="PF16026">
    <property type="entry name" value="MIEAP"/>
    <property type="match status" value="1"/>
</dbReference>
<feature type="compositionally biased region" description="Polar residues" evidence="1">
    <location>
        <begin position="241"/>
        <end position="263"/>
    </location>
</feature>
<reference evidence="3" key="2">
    <citation type="journal article" date="2021" name="Genome Biol. Evol.">
        <title>Developing a high-quality reference genome for a parasitic bivalve with doubly uniparental inheritance (Bivalvia: Unionida).</title>
        <authorList>
            <person name="Smith C.H."/>
        </authorList>
    </citation>
    <scope>NUCLEOTIDE SEQUENCE</scope>
    <source>
        <strain evidence="3">CHS0354</strain>
        <tissue evidence="3">Mantle</tissue>
    </source>
</reference>
<dbReference type="InterPro" id="IPR031981">
    <property type="entry name" value="MIEAP_C"/>
</dbReference>
<dbReference type="Proteomes" id="UP001195483">
    <property type="component" value="Unassembled WGS sequence"/>
</dbReference>
<feature type="compositionally biased region" description="Basic and acidic residues" evidence="1">
    <location>
        <begin position="224"/>
        <end position="234"/>
    </location>
</feature>
<keyword evidence="4" id="KW-1185">Reference proteome</keyword>
<protein>
    <recommendedName>
        <fullName evidence="2">Mitochondria-eating protein C-terminal domain-containing protein</fullName>
    </recommendedName>
</protein>
<dbReference type="EMBL" id="JAEAOA010001244">
    <property type="protein sequence ID" value="KAK3607019.1"/>
    <property type="molecule type" value="Genomic_DNA"/>
</dbReference>
<evidence type="ECO:0000259" key="2">
    <source>
        <dbReference type="Pfam" id="PF16026"/>
    </source>
</evidence>
<evidence type="ECO:0000313" key="4">
    <source>
        <dbReference type="Proteomes" id="UP001195483"/>
    </source>
</evidence>
<dbReference type="AlphaFoldDB" id="A0AAE0WAE6"/>
<feature type="compositionally biased region" description="Basic and acidic residues" evidence="1">
    <location>
        <begin position="267"/>
        <end position="281"/>
    </location>
</feature>
<feature type="domain" description="Mitochondria-eating protein C-terminal" evidence="2">
    <location>
        <begin position="322"/>
        <end position="516"/>
    </location>
</feature>
<evidence type="ECO:0000313" key="3">
    <source>
        <dbReference type="EMBL" id="KAK3607019.1"/>
    </source>
</evidence>
<feature type="region of interest" description="Disordered" evidence="1">
    <location>
        <begin position="193"/>
        <end position="299"/>
    </location>
</feature>
<gene>
    <name evidence="3" type="ORF">CHS0354_020445</name>
</gene>
<comment type="caution">
    <text evidence="3">The sequence shown here is derived from an EMBL/GenBank/DDBJ whole genome shotgun (WGS) entry which is preliminary data.</text>
</comment>
<reference evidence="3" key="1">
    <citation type="journal article" date="2021" name="Genome Biol. Evol.">
        <title>A High-Quality Reference Genome for a Parasitic Bivalve with Doubly Uniparental Inheritance (Bivalvia: Unionida).</title>
        <authorList>
            <person name="Smith C.H."/>
        </authorList>
    </citation>
    <scope>NUCLEOTIDE SEQUENCE</scope>
    <source>
        <strain evidence="3">CHS0354</strain>
    </source>
</reference>
<sequence>MYKHFSEMYQLSQISKYGKYEVFDFQLFIQYLGDKDFKAAGKVLSDALREYDLVVKLFKAAMRSKAAPKMARTENMPVTPKNRTPSTKQREMRLPLSRYGVNHQKLKNSEVGYIGHSNFQEHASLKLSPKGSDGHDLATYSSKKKSAENIAQFHSNENTRNREHFATEEEKHHFAYYVNNPYRDDQFNKSEKANKISDHSHLKPNNRSYDHEPPKNAYSNNKWRQNDNSEEDKKNVRRISSETTIPLSFQTVNRHRTVNQSSVRHGRSYDSERKQESERRTYVNSDVESNRYKDTQNKRSEEASLLLRQGNPNIADLSDVNRPTNISERFSELYSNEYTDTFEFLQKQGLSEQSIVYHLLRIVRYAYVHCRKRASDELSKKRRIVQGERIATYEFITGEKEERIIKGIAAKRLKIDALALTKDVCDTFMKEYIRLVPNGINPHNKHLLTYTLNCVEIMWFMSVQDPPIVISCVKEGDRFDVSLYRAYTKSGTIVDFCVWPLVLLAENGPILSKGVAQGR</sequence>
<reference evidence="3" key="3">
    <citation type="submission" date="2023-05" db="EMBL/GenBank/DDBJ databases">
        <authorList>
            <person name="Smith C.H."/>
        </authorList>
    </citation>
    <scope>NUCLEOTIDE SEQUENCE</scope>
    <source>
        <strain evidence="3">CHS0354</strain>
        <tissue evidence="3">Mantle</tissue>
    </source>
</reference>
<evidence type="ECO:0000256" key="1">
    <source>
        <dbReference type="SAM" id="MobiDB-lite"/>
    </source>
</evidence>